<dbReference type="EMBL" id="KV417492">
    <property type="protein sequence ID" value="KZP30817.1"/>
    <property type="molecule type" value="Genomic_DNA"/>
</dbReference>
<proteinExistence type="predicted"/>
<evidence type="ECO:0000313" key="2">
    <source>
        <dbReference type="Proteomes" id="UP000076532"/>
    </source>
</evidence>
<sequence>MDGERPSILFSSDKRLLNTLAANLSIRVLGEQDMQAAYDRAGKFLREQGNVLAEKHGWSSVHGLTEVLNLKNVKGDRVILPVLSKSFLRPGNDTWKKTFCNANRTFNASRAELGSGDLFIDSPAPLANIFHLLQMLQPGMLLIHCTDIDDHKETEYTRSLPRLSWVREHKDTLVEVLGAGRHGRMLKAIQQGEGDSCKVTEHYESELEYDPSFEDPFDKDWTMCHSDCDWCGRCAYEIDF</sequence>
<gene>
    <name evidence="1" type="ORF">FIBSPDRAFT_1038063</name>
</gene>
<protein>
    <submittedName>
        <fullName evidence="1">Uncharacterized protein</fullName>
    </submittedName>
</protein>
<reference evidence="1 2" key="1">
    <citation type="journal article" date="2016" name="Mol. Biol. Evol.">
        <title>Comparative Genomics of Early-Diverging Mushroom-Forming Fungi Provides Insights into the Origins of Lignocellulose Decay Capabilities.</title>
        <authorList>
            <person name="Nagy L.G."/>
            <person name="Riley R."/>
            <person name="Tritt A."/>
            <person name="Adam C."/>
            <person name="Daum C."/>
            <person name="Floudas D."/>
            <person name="Sun H."/>
            <person name="Yadav J.S."/>
            <person name="Pangilinan J."/>
            <person name="Larsson K.H."/>
            <person name="Matsuura K."/>
            <person name="Barry K."/>
            <person name="Labutti K."/>
            <person name="Kuo R."/>
            <person name="Ohm R.A."/>
            <person name="Bhattacharya S.S."/>
            <person name="Shirouzu T."/>
            <person name="Yoshinaga Y."/>
            <person name="Martin F.M."/>
            <person name="Grigoriev I.V."/>
            <person name="Hibbett D.S."/>
        </authorList>
    </citation>
    <scope>NUCLEOTIDE SEQUENCE [LARGE SCALE GENOMIC DNA]</scope>
    <source>
        <strain evidence="1 2">CBS 109695</strain>
    </source>
</reference>
<keyword evidence="2" id="KW-1185">Reference proteome</keyword>
<dbReference type="OrthoDB" id="3209743at2759"/>
<dbReference type="Proteomes" id="UP000076532">
    <property type="component" value="Unassembled WGS sequence"/>
</dbReference>
<dbReference type="AlphaFoldDB" id="A0A166TNW0"/>
<evidence type="ECO:0000313" key="1">
    <source>
        <dbReference type="EMBL" id="KZP30817.1"/>
    </source>
</evidence>
<accession>A0A166TNW0</accession>
<organism evidence="1 2">
    <name type="scientific">Athelia psychrophila</name>
    <dbReference type="NCBI Taxonomy" id="1759441"/>
    <lineage>
        <taxon>Eukaryota</taxon>
        <taxon>Fungi</taxon>
        <taxon>Dikarya</taxon>
        <taxon>Basidiomycota</taxon>
        <taxon>Agaricomycotina</taxon>
        <taxon>Agaricomycetes</taxon>
        <taxon>Agaricomycetidae</taxon>
        <taxon>Atheliales</taxon>
        <taxon>Atheliaceae</taxon>
        <taxon>Athelia</taxon>
    </lineage>
</organism>
<name>A0A166TNW0_9AGAM</name>